<dbReference type="Gene3D" id="2.40.160.20">
    <property type="match status" value="1"/>
</dbReference>
<gene>
    <name evidence="1" type="ORF">SBA5_1100012</name>
</gene>
<evidence type="ECO:0000313" key="2">
    <source>
        <dbReference type="Proteomes" id="UP000239735"/>
    </source>
</evidence>
<dbReference type="EMBL" id="OKRB01000014">
    <property type="protein sequence ID" value="SPE17832.1"/>
    <property type="molecule type" value="Genomic_DNA"/>
</dbReference>
<proteinExistence type="predicted"/>
<dbReference type="Proteomes" id="UP000239735">
    <property type="component" value="Unassembled WGS sequence"/>
</dbReference>
<evidence type="ECO:0008006" key="3">
    <source>
        <dbReference type="Google" id="ProtNLM"/>
    </source>
</evidence>
<evidence type="ECO:0000313" key="1">
    <source>
        <dbReference type="EMBL" id="SPE17832.1"/>
    </source>
</evidence>
<dbReference type="AlphaFoldDB" id="A0A2N9L3E8"/>
<organism evidence="1 2">
    <name type="scientific">Candidatus Sulfuritelmatomonas gaucii</name>
    <dbReference type="NCBI Taxonomy" id="2043161"/>
    <lineage>
        <taxon>Bacteria</taxon>
        <taxon>Pseudomonadati</taxon>
        <taxon>Acidobacteriota</taxon>
        <taxon>Terriglobia</taxon>
        <taxon>Terriglobales</taxon>
        <taxon>Acidobacteriaceae</taxon>
        <taxon>Candidatus Sulfuritelmatomonas</taxon>
    </lineage>
</organism>
<protein>
    <recommendedName>
        <fullName evidence="3">DUF3237 domain-containing protein</fullName>
    </recommendedName>
</protein>
<accession>A0A2N9L3E8</accession>
<name>A0A2N9L3E8_9BACT</name>
<reference evidence="2" key="1">
    <citation type="submission" date="2018-02" db="EMBL/GenBank/DDBJ databases">
        <authorList>
            <person name="Hausmann B."/>
        </authorList>
    </citation>
    <scope>NUCLEOTIDE SEQUENCE [LARGE SCALE GENOMIC DNA]</scope>
    <source>
        <strain evidence="2">Peat soil MAG SbA5</strain>
    </source>
</reference>
<dbReference type="OrthoDB" id="1434196at2"/>
<dbReference type="Pfam" id="PF11578">
    <property type="entry name" value="DUF3237"/>
    <property type="match status" value="1"/>
</dbReference>
<sequence length="153" mass="16621">MSEYKGNPGELVYQYNLKITQLVEYGSSADAVFSGQSASPAEGARFDVYFEGVITGPRIKGTVRGVDYLHIRADGRCQLDIKAEITTEDGKKIALRADGVATPERGSPIVQLRENATLTTNHPEYAWVNLIQVWAPGTVDLSKGEIQVTGYAA</sequence>